<evidence type="ECO:0000256" key="1">
    <source>
        <dbReference type="SAM" id="MobiDB-lite"/>
    </source>
</evidence>
<organism evidence="2 3">
    <name type="scientific">Mycobacterium basiliense</name>
    <dbReference type="NCBI Taxonomy" id="2094119"/>
    <lineage>
        <taxon>Bacteria</taxon>
        <taxon>Bacillati</taxon>
        <taxon>Actinomycetota</taxon>
        <taxon>Actinomycetes</taxon>
        <taxon>Mycobacteriales</taxon>
        <taxon>Mycobacteriaceae</taxon>
        <taxon>Mycobacterium</taxon>
    </lineage>
</organism>
<evidence type="ECO:0000313" key="3">
    <source>
        <dbReference type="Proteomes" id="UP000269998"/>
    </source>
</evidence>
<dbReference type="EMBL" id="LR130759">
    <property type="protein sequence ID" value="VDM89605.1"/>
    <property type="molecule type" value="Genomic_DNA"/>
</dbReference>
<feature type="compositionally biased region" description="Basic residues" evidence="1">
    <location>
        <begin position="1"/>
        <end position="21"/>
    </location>
</feature>
<feature type="region of interest" description="Disordered" evidence="1">
    <location>
        <begin position="1"/>
        <end position="30"/>
    </location>
</feature>
<dbReference type="Proteomes" id="UP000269998">
    <property type="component" value="Chromosome"/>
</dbReference>
<name>A0A447GGL5_9MYCO</name>
<protein>
    <submittedName>
        <fullName evidence="2">Uncharacterized protein</fullName>
    </submittedName>
</protein>
<dbReference type="AlphaFoldDB" id="A0A447GGL5"/>
<keyword evidence="3" id="KW-1185">Reference proteome</keyword>
<gene>
    <name evidence="2" type="ORF">MB901379_03183</name>
</gene>
<dbReference type="KEGG" id="mbai:MB901379_03183"/>
<evidence type="ECO:0000313" key="2">
    <source>
        <dbReference type="EMBL" id="VDM89605.1"/>
    </source>
</evidence>
<proteinExistence type="predicted"/>
<accession>A0A447GGL5</accession>
<reference evidence="3" key="1">
    <citation type="submission" date="2018-02" db="EMBL/GenBank/DDBJ databases">
        <authorList>
            <person name="Seth-Smith MB H."/>
            <person name="Seth-Smith H."/>
        </authorList>
    </citation>
    <scope>NUCLEOTIDE SEQUENCE [LARGE SCALE GENOMIC DNA]</scope>
</reference>
<sequence>MFSRHRRHPSPGHRTPWRTRCRGPCGSHLTSSEQEFAPLLPPGGRPAKPGTPWRLQTGRGGALVDIVAVCADSTWLSDPASARRPSTHRPASTPFRWTHPWMLGCLAAGVRCAAGVWWARSGTRLRTAPSPAPLWRHNARTSAGGRRATTYEGFASDSERQPVVNPGALPLANNAKIGRRHTASVWRPITTANIP</sequence>